<comment type="caution">
    <text evidence="5">The sequence shown here is derived from an EMBL/GenBank/DDBJ whole genome shotgun (WGS) entry which is preliminary data.</text>
</comment>
<comment type="similarity">
    <text evidence="2">Belongs to the 5'-nucleotidase family.</text>
</comment>
<dbReference type="Gene3D" id="3.90.780.10">
    <property type="entry name" value="5'-Nucleotidase, C-terminal domain"/>
    <property type="match status" value="1"/>
</dbReference>
<evidence type="ECO:0000256" key="1">
    <source>
        <dbReference type="ARBA" id="ARBA00022729"/>
    </source>
</evidence>
<evidence type="ECO:0000313" key="6">
    <source>
        <dbReference type="Proteomes" id="UP000681526"/>
    </source>
</evidence>
<feature type="domain" description="5'-Nucleotidase C-terminal" evidence="4">
    <location>
        <begin position="296"/>
        <end position="432"/>
    </location>
</feature>
<dbReference type="InterPro" id="IPR008334">
    <property type="entry name" value="5'-Nucleotdase_C"/>
</dbReference>
<keyword evidence="6" id="KW-1185">Reference proteome</keyword>
<keyword evidence="1" id="KW-0732">Signal</keyword>
<feature type="domain" description="Calcineurin-like phosphoesterase" evidence="3">
    <location>
        <begin position="14"/>
        <end position="211"/>
    </location>
</feature>
<evidence type="ECO:0000259" key="4">
    <source>
        <dbReference type="Pfam" id="PF02872"/>
    </source>
</evidence>
<dbReference type="InterPro" id="IPR029052">
    <property type="entry name" value="Metallo-depent_PP-like"/>
</dbReference>
<proteinExistence type="inferred from homology"/>
<dbReference type="RefSeq" id="WP_213486087.1">
    <property type="nucleotide sequence ID" value="NZ_CAJRAY010000085.1"/>
</dbReference>
<dbReference type="Pfam" id="PF02872">
    <property type="entry name" value="5_nucleotid_C"/>
    <property type="match status" value="1"/>
</dbReference>
<gene>
    <name evidence="5" type="primary">txxe 3194-yunD</name>
    <name evidence="5" type="ORF">TXXE_16995</name>
</gene>
<dbReference type="PANTHER" id="PTHR11575:SF23">
    <property type="entry name" value="5-NUCLEOTIDASE FAMILY PROTEIN"/>
    <property type="match status" value="1"/>
</dbReference>
<sequence length="505" mass="55132">MRADGPQQPGTVLLLHSNDLHSRLEQAAKFSAYIAEARNRYGADRLLVLDAGDHMDRMRKETEGTGGRVNIELLNEAAFDAVTLGNNEGLSWTMDALDELYGGHAHFPVVCANMIRESDGGRPSWMKPAVFVEKGGITFGITGVTAAFRDFYIELGWRMLDPVEAAAEQVRRLRPQADIVIVLSHLGLPMDRRLAEEIEGIDLILGGHTHHLLEEPLVIGETVILATGKFGDYLGRVEIDRRADGRGFAFRASVVPMAEAAERPEAAGVIARGLAEAEAALSRVEAVLAAPLEAFDDRESPLPNLLAAAIRRHTGAEIGLVNAGQILGGLPAGGVTTGRLHAICPSPINPCRMTLTGRHIRQALEEALLAEWIERPIRGFGFRGERLGTLAVDGLRIVYDPDGPPFGKLREVTAGTEPLRDDRLYTVGTIDMFTFGIGYESLKLGTDIRLYLPEFIRDVLAAELADAASVEEAHRIRWFARSGGAHLHGMPPGQYNENRFKQNIQ</sequence>
<dbReference type="EMBL" id="CAJRAY010000085">
    <property type="protein sequence ID" value="CAG5091906.1"/>
    <property type="molecule type" value="Genomic_DNA"/>
</dbReference>
<evidence type="ECO:0008006" key="7">
    <source>
        <dbReference type="Google" id="ProtNLM"/>
    </source>
</evidence>
<dbReference type="InterPro" id="IPR004843">
    <property type="entry name" value="Calcineurin-like_PHP"/>
</dbReference>
<dbReference type="Proteomes" id="UP000681526">
    <property type="component" value="Unassembled WGS sequence"/>
</dbReference>
<dbReference type="InterPro" id="IPR036907">
    <property type="entry name" value="5'-Nucleotdase_C_sf"/>
</dbReference>
<dbReference type="SUPFAM" id="SSF55816">
    <property type="entry name" value="5'-nucleotidase (syn. UDP-sugar hydrolase), C-terminal domain"/>
    <property type="match status" value="1"/>
</dbReference>
<accession>A0ABM8V7X5</accession>
<dbReference type="Pfam" id="PF00149">
    <property type="entry name" value="Metallophos"/>
    <property type="match status" value="1"/>
</dbReference>
<dbReference type="SUPFAM" id="SSF56300">
    <property type="entry name" value="Metallo-dependent phosphatases"/>
    <property type="match status" value="1"/>
</dbReference>
<protein>
    <recommendedName>
        <fullName evidence="7">Metallophosphoesterase</fullName>
    </recommendedName>
</protein>
<dbReference type="CDD" id="cd00845">
    <property type="entry name" value="MPP_UshA_N_like"/>
    <property type="match status" value="1"/>
</dbReference>
<reference evidence="5 6" key="1">
    <citation type="submission" date="2021-04" db="EMBL/GenBank/DDBJ databases">
        <authorList>
            <person name="Rakotoarivonina H."/>
        </authorList>
    </citation>
    <scope>NUCLEOTIDE SEQUENCE [LARGE SCALE GENOMIC DNA]</scope>
    <source>
        <strain evidence="5 6">XE</strain>
    </source>
</reference>
<keyword evidence="2" id="KW-0547">Nucleotide-binding</keyword>
<dbReference type="InterPro" id="IPR006179">
    <property type="entry name" value="5_nucleotidase/apyrase"/>
</dbReference>
<evidence type="ECO:0000313" key="5">
    <source>
        <dbReference type="EMBL" id="CAG5091906.1"/>
    </source>
</evidence>
<organism evidence="5 6">
    <name type="scientific">Thermobacillus xylanilyticus</name>
    <dbReference type="NCBI Taxonomy" id="76633"/>
    <lineage>
        <taxon>Bacteria</taxon>
        <taxon>Bacillati</taxon>
        <taxon>Bacillota</taxon>
        <taxon>Bacilli</taxon>
        <taxon>Bacillales</taxon>
        <taxon>Paenibacillaceae</taxon>
        <taxon>Thermobacillus</taxon>
    </lineage>
</organism>
<name>A0ABM8V7X5_THEXY</name>
<evidence type="ECO:0000259" key="3">
    <source>
        <dbReference type="Pfam" id="PF00149"/>
    </source>
</evidence>
<dbReference type="PRINTS" id="PR01607">
    <property type="entry name" value="APYRASEFAMLY"/>
</dbReference>
<dbReference type="Gene3D" id="3.60.21.10">
    <property type="match status" value="1"/>
</dbReference>
<evidence type="ECO:0000256" key="2">
    <source>
        <dbReference type="RuleBase" id="RU362119"/>
    </source>
</evidence>
<keyword evidence="2" id="KW-0378">Hydrolase</keyword>
<dbReference type="PANTHER" id="PTHR11575">
    <property type="entry name" value="5'-NUCLEOTIDASE-RELATED"/>
    <property type="match status" value="1"/>
</dbReference>